<keyword evidence="2" id="KW-1185">Reference proteome</keyword>
<dbReference type="Proteomes" id="UP000673691">
    <property type="component" value="Unassembled WGS sequence"/>
</dbReference>
<comment type="caution">
    <text evidence="1">The sequence shown here is derived from an EMBL/GenBank/DDBJ whole genome shotgun (WGS) entry which is preliminary data.</text>
</comment>
<dbReference type="AlphaFoldDB" id="A0A8H7ZW58"/>
<evidence type="ECO:0000313" key="2">
    <source>
        <dbReference type="Proteomes" id="UP000673691"/>
    </source>
</evidence>
<dbReference type="EMBL" id="JAEFCI010005459">
    <property type="protein sequence ID" value="KAG5460277.1"/>
    <property type="molecule type" value="Genomic_DNA"/>
</dbReference>
<name>A0A8H7ZW58_9FUNG</name>
<evidence type="ECO:0000313" key="1">
    <source>
        <dbReference type="EMBL" id="KAG5460277.1"/>
    </source>
</evidence>
<gene>
    <name evidence="1" type="ORF">BJ554DRAFT_7693</name>
</gene>
<proteinExistence type="predicted"/>
<sequence>MHNGFPDFLRYRFNARFLFRLSIPSLSRSSQNDRSPRGTLGPA</sequence>
<accession>A0A8H7ZW58</accession>
<protein>
    <submittedName>
        <fullName evidence="1">Uncharacterized protein</fullName>
    </submittedName>
</protein>
<reference evidence="1 2" key="1">
    <citation type="journal article" name="Sci. Rep.">
        <title>Genome-scale phylogenetic analyses confirm Olpidium as the closest living zoosporic fungus to the non-flagellated, terrestrial fungi.</title>
        <authorList>
            <person name="Chang Y."/>
            <person name="Rochon D."/>
            <person name="Sekimoto S."/>
            <person name="Wang Y."/>
            <person name="Chovatia M."/>
            <person name="Sandor L."/>
            <person name="Salamov A."/>
            <person name="Grigoriev I.V."/>
            <person name="Stajich J.E."/>
            <person name="Spatafora J.W."/>
        </authorList>
    </citation>
    <scope>NUCLEOTIDE SEQUENCE [LARGE SCALE GENOMIC DNA]</scope>
    <source>
        <strain evidence="1">S191</strain>
    </source>
</reference>
<organism evidence="1 2">
    <name type="scientific">Olpidium bornovanus</name>
    <dbReference type="NCBI Taxonomy" id="278681"/>
    <lineage>
        <taxon>Eukaryota</taxon>
        <taxon>Fungi</taxon>
        <taxon>Fungi incertae sedis</taxon>
        <taxon>Olpidiomycota</taxon>
        <taxon>Olpidiomycotina</taxon>
        <taxon>Olpidiomycetes</taxon>
        <taxon>Olpidiales</taxon>
        <taxon>Olpidiaceae</taxon>
        <taxon>Olpidium</taxon>
    </lineage>
</organism>